<dbReference type="Gene3D" id="1.10.10.10">
    <property type="entry name" value="Winged helix-like DNA-binding domain superfamily/Winged helix DNA-binding domain"/>
    <property type="match status" value="1"/>
</dbReference>
<reference evidence="6" key="1">
    <citation type="submission" date="2021-04" db="EMBL/GenBank/DDBJ databases">
        <title>Genomic analysis of electroactive and textile dye degrading Bacillus circulans strain: DC10 isolated from constructed wetland-microbial fuel cells treating textile dye wastewaters.</title>
        <authorList>
            <person name="Patel D.U."/>
            <person name="Desai C.R."/>
        </authorList>
    </citation>
    <scope>NUCLEOTIDE SEQUENCE</scope>
    <source>
        <strain evidence="6">DC10</strain>
    </source>
</reference>
<keyword evidence="3" id="KW-0238">DNA-binding</keyword>
<keyword evidence="2" id="KW-0805">Transcription regulation</keyword>
<dbReference type="GO" id="GO:0006352">
    <property type="term" value="P:DNA-templated transcription initiation"/>
    <property type="evidence" value="ECO:0007669"/>
    <property type="project" value="InterPro"/>
</dbReference>
<comment type="caution">
    <text evidence="6">The sequence shown here is derived from an EMBL/GenBank/DDBJ whole genome shotgun (WGS) entry which is preliminary data.</text>
</comment>
<accession>A0A941GJN6</accession>
<dbReference type="PANTHER" id="PTHR34294">
    <property type="entry name" value="TRANSCRIPTIONAL REGULATOR-RELATED"/>
    <property type="match status" value="1"/>
</dbReference>
<dbReference type="AlphaFoldDB" id="A0A941GJN6"/>
<proteinExistence type="inferred from homology"/>
<dbReference type="Pfam" id="PF04545">
    <property type="entry name" value="Sigma70_r4"/>
    <property type="match status" value="1"/>
</dbReference>
<dbReference type="EMBL" id="JAGTPX010000024">
    <property type="protein sequence ID" value="MBR8671644.1"/>
    <property type="molecule type" value="Genomic_DNA"/>
</dbReference>
<dbReference type="InterPro" id="IPR007324">
    <property type="entry name" value="Sugar-bd_dom_put"/>
</dbReference>
<dbReference type="PANTHER" id="PTHR34294:SF12">
    <property type="entry name" value="SUGAR-BINDING TRANSCRIPTIONAL REGULATOR"/>
    <property type="match status" value="1"/>
</dbReference>
<dbReference type="InterPro" id="IPR007630">
    <property type="entry name" value="RNA_pol_sigma70_r4"/>
</dbReference>
<comment type="similarity">
    <text evidence="1">Belongs to the SorC transcriptional regulatory family.</text>
</comment>
<evidence type="ECO:0000259" key="5">
    <source>
        <dbReference type="PROSITE" id="PS50943"/>
    </source>
</evidence>
<dbReference type="GO" id="GO:0003700">
    <property type="term" value="F:DNA-binding transcription factor activity"/>
    <property type="evidence" value="ECO:0007669"/>
    <property type="project" value="InterPro"/>
</dbReference>
<dbReference type="Gene3D" id="3.40.50.1360">
    <property type="match status" value="1"/>
</dbReference>
<keyword evidence="4" id="KW-0804">Transcription</keyword>
<dbReference type="InterPro" id="IPR036388">
    <property type="entry name" value="WH-like_DNA-bd_sf"/>
</dbReference>
<dbReference type="InterPro" id="IPR037171">
    <property type="entry name" value="NagB/RpiA_transferase-like"/>
</dbReference>
<feature type="domain" description="HTH cro/C1-type" evidence="5">
    <location>
        <begin position="18"/>
        <end position="40"/>
    </location>
</feature>
<evidence type="ECO:0000256" key="2">
    <source>
        <dbReference type="ARBA" id="ARBA00023015"/>
    </source>
</evidence>
<evidence type="ECO:0000313" key="6">
    <source>
        <dbReference type="EMBL" id="MBR8671644.1"/>
    </source>
</evidence>
<evidence type="ECO:0000256" key="3">
    <source>
        <dbReference type="ARBA" id="ARBA00023125"/>
    </source>
</evidence>
<dbReference type="SUPFAM" id="SSF100950">
    <property type="entry name" value="NagB/RpiA/CoA transferase-like"/>
    <property type="match status" value="1"/>
</dbReference>
<sequence length="313" mass="35304">MNQLEEKEFVRVATMYYEEGMTQAEIARKIGVSRSLISKILLDAKKAGIVEIIINSKNAYTVNLERKLEIKYNLKRAIVIDTSEVENNEISKTISREAALYLKEISKNANSIGISWGESLRGLVNHYPYTNQSNLTVFPLIGGMGDDYIDIHSNQLCFDLARKMRAKAKYLYAPALVSNEQIKKDLQENPTIHAVFEESKKVDIALVGISSPFKESTMVRIGYLNQHDLKEVEENNVIGDINSRFFDKSGEEVDCTINHHVLGINLKEIQFIPTVMAIAYGEEKFNAIQVAVNQKLINVLVTTDTIATRLLES</sequence>
<evidence type="ECO:0000256" key="1">
    <source>
        <dbReference type="ARBA" id="ARBA00010466"/>
    </source>
</evidence>
<dbReference type="GO" id="GO:0003677">
    <property type="term" value="F:DNA binding"/>
    <property type="evidence" value="ECO:0007669"/>
    <property type="project" value="UniProtKB-KW"/>
</dbReference>
<name>A0A941GJN6_NIACI</name>
<dbReference type="InterPro" id="IPR001387">
    <property type="entry name" value="Cro/C1-type_HTH"/>
</dbReference>
<protein>
    <submittedName>
        <fullName evidence="6">Sugar-binding transcriptional regulator</fullName>
    </submittedName>
</protein>
<organism evidence="6">
    <name type="scientific">Niallia circulans</name>
    <name type="common">Bacillus circulans</name>
    <dbReference type="NCBI Taxonomy" id="1397"/>
    <lineage>
        <taxon>Bacteria</taxon>
        <taxon>Bacillati</taxon>
        <taxon>Bacillota</taxon>
        <taxon>Bacilli</taxon>
        <taxon>Bacillales</taxon>
        <taxon>Bacillaceae</taxon>
        <taxon>Niallia</taxon>
    </lineage>
</organism>
<dbReference type="PROSITE" id="PS50943">
    <property type="entry name" value="HTH_CROC1"/>
    <property type="match status" value="1"/>
</dbReference>
<dbReference type="InterPro" id="IPR051054">
    <property type="entry name" value="SorC_transcr_regulators"/>
</dbReference>
<gene>
    <name evidence="6" type="ORF">KD144_19085</name>
</gene>
<dbReference type="RefSeq" id="WP_212120869.1">
    <property type="nucleotide sequence ID" value="NZ_JAGTPX020000010.1"/>
</dbReference>
<dbReference type="GO" id="GO:0030246">
    <property type="term" value="F:carbohydrate binding"/>
    <property type="evidence" value="ECO:0007669"/>
    <property type="project" value="InterPro"/>
</dbReference>
<evidence type="ECO:0000256" key="4">
    <source>
        <dbReference type="ARBA" id="ARBA00023163"/>
    </source>
</evidence>
<dbReference type="Pfam" id="PF04198">
    <property type="entry name" value="Sugar-bind"/>
    <property type="match status" value="1"/>
</dbReference>